<evidence type="ECO:0000313" key="1">
    <source>
        <dbReference type="EMBL" id="KAF2472805.1"/>
    </source>
</evidence>
<gene>
    <name evidence="1" type="ORF">BDR25DRAFT_353127</name>
</gene>
<accession>A0ACB6R3A2</accession>
<name>A0ACB6R3A2_9PLEO</name>
<reference evidence="1" key="1">
    <citation type="journal article" date="2020" name="Stud. Mycol.">
        <title>101 Dothideomycetes genomes: a test case for predicting lifestyles and emergence of pathogens.</title>
        <authorList>
            <person name="Haridas S."/>
            <person name="Albert R."/>
            <person name="Binder M."/>
            <person name="Bloem J."/>
            <person name="Labutti K."/>
            <person name="Salamov A."/>
            <person name="Andreopoulos B."/>
            <person name="Baker S."/>
            <person name="Barry K."/>
            <person name="Bills G."/>
            <person name="Bluhm B."/>
            <person name="Cannon C."/>
            <person name="Castanera R."/>
            <person name="Culley D."/>
            <person name="Daum C."/>
            <person name="Ezra D."/>
            <person name="Gonzalez J."/>
            <person name="Henrissat B."/>
            <person name="Kuo A."/>
            <person name="Liang C."/>
            <person name="Lipzen A."/>
            <person name="Lutzoni F."/>
            <person name="Magnuson J."/>
            <person name="Mondo S."/>
            <person name="Nolan M."/>
            <person name="Ohm R."/>
            <person name="Pangilinan J."/>
            <person name="Park H.-J."/>
            <person name="Ramirez L."/>
            <person name="Alfaro M."/>
            <person name="Sun H."/>
            <person name="Tritt A."/>
            <person name="Yoshinaga Y."/>
            <person name="Zwiers L.-H."/>
            <person name="Turgeon B."/>
            <person name="Goodwin S."/>
            <person name="Spatafora J."/>
            <person name="Crous P."/>
            <person name="Grigoriev I."/>
        </authorList>
    </citation>
    <scope>NUCLEOTIDE SEQUENCE</scope>
    <source>
        <strain evidence="1">ATCC 200398</strain>
    </source>
</reference>
<protein>
    <submittedName>
        <fullName evidence="1">Uncharacterized protein</fullName>
    </submittedName>
</protein>
<proteinExistence type="predicted"/>
<dbReference type="Proteomes" id="UP000799755">
    <property type="component" value="Unassembled WGS sequence"/>
</dbReference>
<sequence>MNTPTIQQHSSAELPSKLTSSFYEIRKLSYLLAPLGLMLILTPPLTLDTPIYRVKIIRRSEVHHHKSVIIISPSLMTGPYYKCTWEDGSNLTPLSAPSPERSPSENLILIELVYMQPRLKAKENQAGNSSPKPKQPNKTAKWQEAKL</sequence>
<keyword evidence="2" id="KW-1185">Reference proteome</keyword>
<evidence type="ECO:0000313" key="2">
    <source>
        <dbReference type="Proteomes" id="UP000799755"/>
    </source>
</evidence>
<dbReference type="EMBL" id="MU003501">
    <property type="protein sequence ID" value="KAF2472805.1"/>
    <property type="molecule type" value="Genomic_DNA"/>
</dbReference>
<organism evidence="1 2">
    <name type="scientific">Lindgomyces ingoldianus</name>
    <dbReference type="NCBI Taxonomy" id="673940"/>
    <lineage>
        <taxon>Eukaryota</taxon>
        <taxon>Fungi</taxon>
        <taxon>Dikarya</taxon>
        <taxon>Ascomycota</taxon>
        <taxon>Pezizomycotina</taxon>
        <taxon>Dothideomycetes</taxon>
        <taxon>Pleosporomycetidae</taxon>
        <taxon>Pleosporales</taxon>
        <taxon>Lindgomycetaceae</taxon>
        <taxon>Lindgomyces</taxon>
    </lineage>
</organism>
<comment type="caution">
    <text evidence="1">The sequence shown here is derived from an EMBL/GenBank/DDBJ whole genome shotgun (WGS) entry which is preliminary data.</text>
</comment>